<feature type="coiled-coil region" evidence="1">
    <location>
        <begin position="358"/>
        <end position="385"/>
    </location>
</feature>
<keyword evidence="2" id="KW-1133">Transmembrane helix</keyword>
<protein>
    <submittedName>
        <fullName evidence="3">Uncharacterized protein</fullName>
    </submittedName>
</protein>
<evidence type="ECO:0000313" key="3">
    <source>
        <dbReference type="EMBL" id="MBK4215636.1"/>
    </source>
</evidence>
<evidence type="ECO:0000256" key="1">
    <source>
        <dbReference type="SAM" id="Coils"/>
    </source>
</evidence>
<feature type="transmembrane region" description="Helical" evidence="2">
    <location>
        <begin position="6"/>
        <end position="25"/>
    </location>
</feature>
<sequence length="469" mass="52616">MNTFVYAGVVAAGAMTLLIEAYRNYNSSLTTIPFKEHPILRNMRVEQLCTPREKMAGFLFYSLLYLVTYAIILSSTEIYELIVRQHEAGLQIGPVSTLAGEEDDLASLLQGEYGKPVFISAAIIAIFSIGVLKPVESTMRTLSHRLAGIPRGVYGIIEKLHDINFEKEHFEDPKPLTAMFEKNSEESFSDSFYKDQIPIIKNSLHTIDFLSPGITGKQRIQHFPYSQLDAMATMSDKLEDLIEELRKKLSQPLLKNDDARKDLFENVMSVANDTIAVFSVHFLRNNRAIKNTRKGTAIDHVDTKLKQGYQIEVNSFVMSLIMALFCAMATATYLYYDWYDVKPAALKERIEVAINAQNAATNQKITRSETNIRDIEAEIRTYQGKIGTEITSTSDPSGSVGIEIAETSAPIVLNSDKEIEANSSEKSPDKATILKRIDDLKIRLTNSKVSLGEAKKNDYRTKLSKTALR</sequence>
<dbReference type="EMBL" id="JAEPRQ010000002">
    <property type="protein sequence ID" value="MBK4215636.1"/>
    <property type="molecule type" value="Genomic_DNA"/>
</dbReference>
<gene>
    <name evidence="3" type="ORF">JJJ17_06840</name>
</gene>
<organism evidence="3 4">
    <name type="scientific">Paracoccus caeni</name>
    <dbReference type="NCBI Taxonomy" id="657651"/>
    <lineage>
        <taxon>Bacteria</taxon>
        <taxon>Pseudomonadati</taxon>
        <taxon>Pseudomonadota</taxon>
        <taxon>Alphaproteobacteria</taxon>
        <taxon>Rhodobacterales</taxon>
        <taxon>Paracoccaceae</taxon>
        <taxon>Paracoccus</taxon>
    </lineage>
</organism>
<evidence type="ECO:0000256" key="2">
    <source>
        <dbReference type="SAM" id="Phobius"/>
    </source>
</evidence>
<comment type="caution">
    <text evidence="3">The sequence shown here is derived from an EMBL/GenBank/DDBJ whole genome shotgun (WGS) entry which is preliminary data.</text>
</comment>
<feature type="transmembrane region" description="Helical" evidence="2">
    <location>
        <begin position="316"/>
        <end position="336"/>
    </location>
</feature>
<dbReference type="AlphaFoldDB" id="A0A934SER2"/>
<keyword evidence="4" id="KW-1185">Reference proteome</keyword>
<name>A0A934SER2_9RHOB</name>
<reference evidence="3" key="1">
    <citation type="submission" date="2021-01" db="EMBL/GenBank/DDBJ databases">
        <title>Paracoccus amoyensis sp. nov., isolated from the surface seawater along the coast of Xiamen Island, China.</title>
        <authorList>
            <person name="Lyu L."/>
        </authorList>
    </citation>
    <scope>NUCLEOTIDE SEQUENCE</scope>
    <source>
        <strain evidence="3">MJ17</strain>
    </source>
</reference>
<proteinExistence type="predicted"/>
<keyword evidence="1" id="KW-0175">Coiled coil</keyword>
<dbReference type="Proteomes" id="UP000640485">
    <property type="component" value="Unassembled WGS sequence"/>
</dbReference>
<dbReference type="RefSeq" id="WP_200684893.1">
    <property type="nucleotide sequence ID" value="NZ_JAEPRQ010000002.1"/>
</dbReference>
<feature type="transmembrane region" description="Helical" evidence="2">
    <location>
        <begin position="117"/>
        <end position="135"/>
    </location>
</feature>
<feature type="transmembrane region" description="Helical" evidence="2">
    <location>
        <begin position="58"/>
        <end position="76"/>
    </location>
</feature>
<keyword evidence="2" id="KW-0472">Membrane</keyword>
<keyword evidence="2" id="KW-0812">Transmembrane</keyword>
<evidence type="ECO:0000313" key="4">
    <source>
        <dbReference type="Proteomes" id="UP000640485"/>
    </source>
</evidence>
<accession>A0A934SER2</accession>